<reference evidence="2 3" key="1">
    <citation type="submission" date="2016-10" db="EMBL/GenBank/DDBJ databases">
        <title>Draft Genome sequence of Roseomonas sp. strain M3.</title>
        <authorList>
            <person name="Subhash Y."/>
            <person name="Lee S."/>
        </authorList>
    </citation>
    <scope>NUCLEOTIDE SEQUENCE [LARGE SCALE GENOMIC DNA]</scope>
    <source>
        <strain evidence="2 3">M3</strain>
    </source>
</reference>
<dbReference type="InterPro" id="IPR051531">
    <property type="entry name" value="N-acetyltransferase"/>
</dbReference>
<dbReference type="InterPro" id="IPR016181">
    <property type="entry name" value="Acyl_CoA_acyltransferase"/>
</dbReference>
<keyword evidence="2" id="KW-0808">Transferase</keyword>
<accession>A0A1V2GXD0</accession>
<evidence type="ECO:0000313" key="3">
    <source>
        <dbReference type="Proteomes" id="UP000188879"/>
    </source>
</evidence>
<gene>
    <name evidence="2" type="ORF">BKE38_23685</name>
</gene>
<dbReference type="Gene3D" id="3.40.630.30">
    <property type="match status" value="1"/>
</dbReference>
<sequence length="196" mass="22326">MSDSRPAPATLDGPRLRLRPWRDDDREAFAAMNADPIVMRYFAAPLARAESDLFLTRLQDHFATHGFGFWALELHGRPGLVGLCGLARISWDHIPWENPADPPVEIGWRLNPAFHRLGLAEEAARIALAHGFGPRGLPEIVAFTVPDNVRSWGLMERLTMRRAGGFEHPRLPEGHPKRHQLLYRLRRQDWIDGRIP</sequence>
<dbReference type="PANTHER" id="PTHR43792:SF1">
    <property type="entry name" value="N-ACETYLTRANSFERASE DOMAIN-CONTAINING PROTEIN"/>
    <property type="match status" value="1"/>
</dbReference>
<feature type="domain" description="N-acetyltransferase" evidence="1">
    <location>
        <begin position="16"/>
        <end position="188"/>
    </location>
</feature>
<evidence type="ECO:0000259" key="1">
    <source>
        <dbReference type="PROSITE" id="PS51186"/>
    </source>
</evidence>
<dbReference type="InterPro" id="IPR000182">
    <property type="entry name" value="GNAT_dom"/>
</dbReference>
<organism evidence="2 3">
    <name type="scientific">Teichococcus deserti</name>
    <dbReference type="NCBI Taxonomy" id="1817963"/>
    <lineage>
        <taxon>Bacteria</taxon>
        <taxon>Pseudomonadati</taxon>
        <taxon>Pseudomonadota</taxon>
        <taxon>Alphaproteobacteria</taxon>
        <taxon>Acetobacterales</taxon>
        <taxon>Roseomonadaceae</taxon>
        <taxon>Roseomonas</taxon>
    </lineage>
</organism>
<name>A0A1V2GXD0_9PROT</name>
<comment type="caution">
    <text evidence="2">The sequence shown here is derived from an EMBL/GenBank/DDBJ whole genome shotgun (WGS) entry which is preliminary data.</text>
</comment>
<dbReference type="GO" id="GO:0016747">
    <property type="term" value="F:acyltransferase activity, transferring groups other than amino-acyl groups"/>
    <property type="evidence" value="ECO:0007669"/>
    <property type="project" value="InterPro"/>
</dbReference>
<proteinExistence type="predicted"/>
<dbReference type="OrthoDB" id="6293260at2"/>
<dbReference type="PROSITE" id="PS51186">
    <property type="entry name" value="GNAT"/>
    <property type="match status" value="1"/>
</dbReference>
<keyword evidence="3" id="KW-1185">Reference proteome</keyword>
<dbReference type="AlphaFoldDB" id="A0A1V2GXD0"/>
<dbReference type="Proteomes" id="UP000188879">
    <property type="component" value="Unassembled WGS sequence"/>
</dbReference>
<evidence type="ECO:0000313" key="2">
    <source>
        <dbReference type="EMBL" id="ONG47371.1"/>
    </source>
</evidence>
<dbReference type="RefSeq" id="WP_076959755.1">
    <property type="nucleotide sequence ID" value="NZ_MLCO01000280.1"/>
</dbReference>
<protein>
    <submittedName>
        <fullName evidence="2">GNAT family N-acetyltransferase</fullName>
    </submittedName>
</protein>
<dbReference type="PANTHER" id="PTHR43792">
    <property type="entry name" value="GNAT FAMILY, PUTATIVE (AFU_ORTHOLOGUE AFUA_3G00765)-RELATED-RELATED"/>
    <property type="match status" value="1"/>
</dbReference>
<dbReference type="Pfam" id="PF13302">
    <property type="entry name" value="Acetyltransf_3"/>
    <property type="match status" value="1"/>
</dbReference>
<dbReference type="EMBL" id="MLCO01000280">
    <property type="protein sequence ID" value="ONG47371.1"/>
    <property type="molecule type" value="Genomic_DNA"/>
</dbReference>
<dbReference type="SUPFAM" id="SSF55729">
    <property type="entry name" value="Acyl-CoA N-acyltransferases (Nat)"/>
    <property type="match status" value="1"/>
</dbReference>